<dbReference type="AlphaFoldDB" id="A0A2I0B5D5"/>
<protein>
    <submittedName>
        <fullName evidence="1">Uncharacterized protein</fullName>
    </submittedName>
</protein>
<keyword evidence="2" id="KW-1185">Reference proteome</keyword>
<organism evidence="1 2">
    <name type="scientific">Apostasia shenzhenica</name>
    <dbReference type="NCBI Taxonomy" id="1088818"/>
    <lineage>
        <taxon>Eukaryota</taxon>
        <taxon>Viridiplantae</taxon>
        <taxon>Streptophyta</taxon>
        <taxon>Embryophyta</taxon>
        <taxon>Tracheophyta</taxon>
        <taxon>Spermatophyta</taxon>
        <taxon>Magnoliopsida</taxon>
        <taxon>Liliopsida</taxon>
        <taxon>Asparagales</taxon>
        <taxon>Orchidaceae</taxon>
        <taxon>Apostasioideae</taxon>
        <taxon>Apostasia</taxon>
    </lineage>
</organism>
<name>A0A2I0B5D5_9ASPA</name>
<evidence type="ECO:0000313" key="1">
    <source>
        <dbReference type="EMBL" id="PKA63003.1"/>
    </source>
</evidence>
<gene>
    <name evidence="1" type="ORF">AXF42_Ash007799</name>
</gene>
<dbReference type="EMBL" id="KZ451911">
    <property type="protein sequence ID" value="PKA63003.1"/>
    <property type="molecule type" value="Genomic_DNA"/>
</dbReference>
<proteinExistence type="predicted"/>
<evidence type="ECO:0000313" key="2">
    <source>
        <dbReference type="Proteomes" id="UP000236161"/>
    </source>
</evidence>
<dbReference type="Proteomes" id="UP000236161">
    <property type="component" value="Unassembled WGS sequence"/>
</dbReference>
<reference evidence="1 2" key="1">
    <citation type="journal article" date="2017" name="Nature">
        <title>The Apostasia genome and the evolution of orchids.</title>
        <authorList>
            <person name="Zhang G.Q."/>
            <person name="Liu K.W."/>
            <person name="Li Z."/>
            <person name="Lohaus R."/>
            <person name="Hsiao Y.Y."/>
            <person name="Niu S.C."/>
            <person name="Wang J.Y."/>
            <person name="Lin Y.C."/>
            <person name="Xu Q."/>
            <person name="Chen L.J."/>
            <person name="Yoshida K."/>
            <person name="Fujiwara S."/>
            <person name="Wang Z.W."/>
            <person name="Zhang Y.Q."/>
            <person name="Mitsuda N."/>
            <person name="Wang M."/>
            <person name="Liu G.H."/>
            <person name="Pecoraro L."/>
            <person name="Huang H.X."/>
            <person name="Xiao X.J."/>
            <person name="Lin M."/>
            <person name="Wu X.Y."/>
            <person name="Wu W.L."/>
            <person name="Chen Y.Y."/>
            <person name="Chang S.B."/>
            <person name="Sakamoto S."/>
            <person name="Ohme-Takagi M."/>
            <person name="Yagi M."/>
            <person name="Zeng S.J."/>
            <person name="Shen C.Y."/>
            <person name="Yeh C.M."/>
            <person name="Luo Y.B."/>
            <person name="Tsai W.C."/>
            <person name="Van de Peer Y."/>
            <person name="Liu Z.J."/>
        </authorList>
    </citation>
    <scope>NUCLEOTIDE SEQUENCE [LARGE SCALE GENOMIC DNA]</scope>
    <source>
        <strain evidence="2">cv. Shenzhen</strain>
        <tissue evidence="1">Stem</tissue>
    </source>
</reference>
<sequence length="108" mass="12169">MRHRTKLVPCLLTADADPIEFLLLAAHLLAQCDIEVIWLCLPSDFPPPSHRVGSQVEASETTVADPTSSPLPIMIILSNLSRQEKGIEAFEKTQLRQVFFFDPHIEYL</sequence>
<accession>A0A2I0B5D5</accession>